<sequence length="213" mass="23728">MAVKLIELAGCFFPNACLSCGNRIAVSEFLCDSCKCLIKGPIPYELSVDGLPVRSYWWYEPPVSDVIRAYKFGKRWRLSKLIAGWLLNLLDQSLPGAGRDYAIISVPTTIQALRERGFDTNSLVLRKLRRMANYRVINAITVAKSVLPQASLTKEERKAAAEGKFSLRIKNLPKKVILFDDVITTGSTIRSCAKLLESAGVEDLKIFSVARTK</sequence>
<reference evidence="2 3" key="1">
    <citation type="submission" date="2014-02" db="EMBL/GenBank/DDBJ databases">
        <title>Kosmotoga genome sequencing.</title>
        <authorList>
            <person name="Pollo S.M."/>
            <person name="Charchuk R."/>
            <person name="Nesbo C.L."/>
        </authorList>
    </citation>
    <scope>NUCLEOTIDE SEQUENCE [LARGE SCALE GENOMIC DNA]</scope>
    <source>
        <strain evidence="2 3">S304</strain>
    </source>
</reference>
<dbReference type="PANTHER" id="PTHR47505">
    <property type="entry name" value="DNA UTILIZATION PROTEIN YHGH"/>
    <property type="match status" value="1"/>
</dbReference>
<dbReference type="InterPro" id="IPR029057">
    <property type="entry name" value="PRTase-like"/>
</dbReference>
<dbReference type="STRING" id="1453497.AT15_08405"/>
<dbReference type="OrthoDB" id="45286at2"/>
<dbReference type="RefSeq" id="WP_068346728.1">
    <property type="nucleotide sequence ID" value="NZ_JFHK01000005.1"/>
</dbReference>
<keyword evidence="3" id="KW-1185">Reference proteome</keyword>
<evidence type="ECO:0000256" key="1">
    <source>
        <dbReference type="ARBA" id="ARBA00008007"/>
    </source>
</evidence>
<dbReference type="Proteomes" id="UP000077339">
    <property type="component" value="Unassembled WGS sequence"/>
</dbReference>
<evidence type="ECO:0000313" key="2">
    <source>
        <dbReference type="EMBL" id="OAA30989.1"/>
    </source>
</evidence>
<protein>
    <submittedName>
        <fullName evidence="2">Uncharacterized protein</fullName>
    </submittedName>
</protein>
<gene>
    <name evidence="2" type="ORF">AT15_08405</name>
</gene>
<dbReference type="PATRIC" id="fig|1453497.3.peg.1667"/>
<organism evidence="2 3">
    <name type="scientific">Kosmotoga arenicorallina S304</name>
    <dbReference type="NCBI Taxonomy" id="1453497"/>
    <lineage>
        <taxon>Bacteria</taxon>
        <taxon>Thermotogati</taxon>
        <taxon>Thermotogota</taxon>
        <taxon>Thermotogae</taxon>
        <taxon>Kosmotogales</taxon>
        <taxon>Kosmotogaceae</taxon>
        <taxon>Kosmotoga</taxon>
    </lineage>
</organism>
<dbReference type="Gene3D" id="3.40.50.2020">
    <property type="match status" value="1"/>
</dbReference>
<evidence type="ECO:0000313" key="3">
    <source>
        <dbReference type="Proteomes" id="UP000077339"/>
    </source>
</evidence>
<comment type="caution">
    <text evidence="2">The sequence shown here is derived from an EMBL/GenBank/DDBJ whole genome shotgun (WGS) entry which is preliminary data.</text>
</comment>
<comment type="similarity">
    <text evidence="1">Belongs to the ComF/GntX family.</text>
</comment>
<dbReference type="InterPro" id="IPR000836">
    <property type="entry name" value="PRTase_dom"/>
</dbReference>
<name>A0A176K1W3_9BACT</name>
<proteinExistence type="inferred from homology"/>
<accession>A0A176K1W3</accession>
<dbReference type="PANTHER" id="PTHR47505:SF1">
    <property type="entry name" value="DNA UTILIZATION PROTEIN YHGH"/>
    <property type="match status" value="1"/>
</dbReference>
<dbReference type="EMBL" id="JFHK01000005">
    <property type="protein sequence ID" value="OAA30989.1"/>
    <property type="molecule type" value="Genomic_DNA"/>
</dbReference>
<dbReference type="InterPro" id="IPR051910">
    <property type="entry name" value="ComF/GntX_DNA_util-trans"/>
</dbReference>
<dbReference type="AlphaFoldDB" id="A0A176K1W3"/>
<dbReference type="SUPFAM" id="SSF53271">
    <property type="entry name" value="PRTase-like"/>
    <property type="match status" value="1"/>
</dbReference>
<dbReference type="CDD" id="cd06223">
    <property type="entry name" value="PRTases_typeI"/>
    <property type="match status" value="1"/>
</dbReference>